<comment type="similarity">
    <text evidence="4">Belongs to the methyltransferase superfamily. METTL23 family.</text>
</comment>
<evidence type="ECO:0000313" key="5">
    <source>
        <dbReference type="EMBL" id="ACV61984.1"/>
    </source>
</evidence>
<dbReference type="EMBL" id="CP001720">
    <property type="protein sequence ID" value="ACV61984.1"/>
    <property type="molecule type" value="Genomic_DNA"/>
</dbReference>
<keyword evidence="3" id="KW-0949">S-adenosyl-L-methionine</keyword>
<evidence type="ECO:0000256" key="4">
    <source>
        <dbReference type="ARBA" id="ARBA00043988"/>
    </source>
</evidence>
<evidence type="ECO:0000256" key="2">
    <source>
        <dbReference type="ARBA" id="ARBA00022679"/>
    </source>
</evidence>
<proteinExistence type="inferred from homology"/>
<dbReference type="SUPFAM" id="SSF53335">
    <property type="entry name" value="S-adenosyl-L-methionine-dependent methyltransferases"/>
    <property type="match status" value="1"/>
</dbReference>
<dbReference type="PANTHER" id="PTHR14614">
    <property type="entry name" value="HEPATOCELLULAR CARCINOMA-ASSOCIATED ANTIGEN"/>
    <property type="match status" value="1"/>
</dbReference>
<evidence type="ECO:0000256" key="1">
    <source>
        <dbReference type="ARBA" id="ARBA00022603"/>
    </source>
</evidence>
<dbReference type="Pfam" id="PF10294">
    <property type="entry name" value="Methyltransf_16"/>
    <property type="match status" value="1"/>
</dbReference>
<keyword evidence="2 5" id="KW-0808">Transferase</keyword>
<evidence type="ECO:0000256" key="3">
    <source>
        <dbReference type="ARBA" id="ARBA00022691"/>
    </source>
</evidence>
<dbReference type="KEGG" id="dae:Dtox_1098"/>
<accession>C8W4B6</accession>
<evidence type="ECO:0000313" key="6">
    <source>
        <dbReference type="Proteomes" id="UP000002217"/>
    </source>
</evidence>
<dbReference type="GO" id="GO:0008168">
    <property type="term" value="F:methyltransferase activity"/>
    <property type="evidence" value="ECO:0007669"/>
    <property type="project" value="UniProtKB-KW"/>
</dbReference>
<dbReference type="Gene3D" id="3.40.50.150">
    <property type="entry name" value="Vaccinia Virus protein VP39"/>
    <property type="match status" value="1"/>
</dbReference>
<dbReference type="STRING" id="485916.Dtox_1098"/>
<gene>
    <name evidence="5" type="ordered locus">Dtox_1098</name>
</gene>
<keyword evidence="6" id="KW-1185">Reference proteome</keyword>
<sequence length="210" mass="24091">MLIERKDEIVRLNGHVLTVRVIKDIEAIITDPDDEDKVPLWADIWPAARGMAQYIWEYINFTDKQVLELGAGVGLSGVVAALKGAKLTVTDYNEQALNLTQENLILNGIKDAESFLGDWRSFALEKQFDWIIGSDVLYDPKLNSHILDIIKKNLLPEGKLLFSHPGRLPTYEFIDYIVNEDFQENRMQIPVEIDDPFFPYYNISVHLLSR</sequence>
<dbReference type="InterPro" id="IPR029063">
    <property type="entry name" value="SAM-dependent_MTases_sf"/>
</dbReference>
<dbReference type="HOGENOM" id="CLU_082963_2_1_9"/>
<dbReference type="PANTHER" id="PTHR14614:SF164">
    <property type="entry name" value="HISTONE-ARGININE METHYLTRANSFERASE METTL23"/>
    <property type="match status" value="1"/>
</dbReference>
<dbReference type="RefSeq" id="WP_015756699.1">
    <property type="nucleotide sequence ID" value="NC_013216.1"/>
</dbReference>
<keyword evidence="1 5" id="KW-0489">Methyltransferase</keyword>
<dbReference type="SMR" id="C8W4B6"/>
<dbReference type="Proteomes" id="UP000002217">
    <property type="component" value="Chromosome"/>
</dbReference>
<dbReference type="GO" id="GO:0032259">
    <property type="term" value="P:methylation"/>
    <property type="evidence" value="ECO:0007669"/>
    <property type="project" value="UniProtKB-KW"/>
</dbReference>
<dbReference type="InterPro" id="IPR019410">
    <property type="entry name" value="Methyltransf_16"/>
</dbReference>
<protein>
    <submittedName>
        <fullName evidence="5">Methyltransferase small</fullName>
    </submittedName>
</protein>
<dbReference type="CDD" id="cd02440">
    <property type="entry name" value="AdoMet_MTases"/>
    <property type="match status" value="1"/>
</dbReference>
<organism evidence="5 6">
    <name type="scientific">Desulfofarcimen acetoxidans (strain ATCC 49208 / DSM 771 / KCTC 5769 / VKM B-1644 / 5575)</name>
    <name type="common">Desulfotomaculum acetoxidans</name>
    <dbReference type="NCBI Taxonomy" id="485916"/>
    <lineage>
        <taxon>Bacteria</taxon>
        <taxon>Bacillati</taxon>
        <taxon>Bacillota</taxon>
        <taxon>Clostridia</taxon>
        <taxon>Eubacteriales</taxon>
        <taxon>Peptococcaceae</taxon>
        <taxon>Desulfofarcimen</taxon>
    </lineage>
</organism>
<dbReference type="AlphaFoldDB" id="C8W4B6"/>
<dbReference type="eggNOG" id="COG3897">
    <property type="taxonomic scope" value="Bacteria"/>
</dbReference>
<name>C8W4B6_DESAS</name>
<reference evidence="5 6" key="1">
    <citation type="journal article" date="2009" name="Stand. Genomic Sci.">
        <title>Complete genome sequence of Desulfotomaculum acetoxidans type strain (5575).</title>
        <authorList>
            <person name="Spring S."/>
            <person name="Lapidus A."/>
            <person name="Schroder M."/>
            <person name="Gleim D."/>
            <person name="Sims D."/>
            <person name="Meincke L."/>
            <person name="Glavina Del Rio T."/>
            <person name="Tice H."/>
            <person name="Copeland A."/>
            <person name="Cheng J.F."/>
            <person name="Lucas S."/>
            <person name="Chen F."/>
            <person name="Nolan M."/>
            <person name="Bruce D."/>
            <person name="Goodwin L."/>
            <person name="Pitluck S."/>
            <person name="Ivanova N."/>
            <person name="Mavromatis K."/>
            <person name="Mikhailova N."/>
            <person name="Pati A."/>
            <person name="Chen A."/>
            <person name="Palaniappan K."/>
            <person name="Land M."/>
            <person name="Hauser L."/>
            <person name="Chang Y.J."/>
            <person name="Jeffries C.D."/>
            <person name="Chain P."/>
            <person name="Saunders E."/>
            <person name="Brettin T."/>
            <person name="Detter J.C."/>
            <person name="Goker M."/>
            <person name="Bristow J."/>
            <person name="Eisen J.A."/>
            <person name="Markowitz V."/>
            <person name="Hugenholtz P."/>
            <person name="Kyrpides N.C."/>
            <person name="Klenk H.P."/>
            <person name="Han C."/>
        </authorList>
    </citation>
    <scope>NUCLEOTIDE SEQUENCE [LARGE SCALE GENOMIC DNA]</scope>
    <source>
        <strain evidence="6">ATCC 49208 / DSM 771 / VKM B-1644</strain>
    </source>
</reference>